<evidence type="ECO:0000256" key="1">
    <source>
        <dbReference type="SAM" id="SignalP"/>
    </source>
</evidence>
<feature type="chain" id="PRO_5039551567" evidence="1">
    <location>
        <begin position="20"/>
        <end position="98"/>
    </location>
</feature>
<dbReference type="EMBL" id="OL546209">
    <property type="protein sequence ID" value="WAU86958.1"/>
    <property type="molecule type" value="mRNA"/>
</dbReference>
<sequence>MEKVAKVLLILTMLLLVFSLDVEGGRQLKISKEQIDRPQTFFGNGGTGGVRGFIPSPGLAGGIGSGPGPSSFCAIFPAGCSPILPTFPGVPIGVGSPP</sequence>
<protein>
    <submittedName>
        <fullName evidence="2">Birch protein</fullName>
    </submittedName>
</protein>
<keyword evidence="1" id="KW-0732">Signal</keyword>
<organism evidence="2">
    <name type="scientific">Betula platyphylla</name>
    <name type="common">Asian white birch</name>
    <dbReference type="NCBI Taxonomy" id="78630"/>
    <lineage>
        <taxon>Eukaryota</taxon>
        <taxon>Viridiplantae</taxon>
        <taxon>Streptophyta</taxon>
        <taxon>Embryophyta</taxon>
        <taxon>Tracheophyta</taxon>
        <taxon>Spermatophyta</taxon>
        <taxon>Magnoliopsida</taxon>
        <taxon>eudicotyledons</taxon>
        <taxon>Gunneridae</taxon>
        <taxon>Pentapetalae</taxon>
        <taxon>rosids</taxon>
        <taxon>fabids</taxon>
        <taxon>Fagales</taxon>
        <taxon>Betulaceae</taxon>
        <taxon>Betula</taxon>
    </lineage>
</organism>
<dbReference type="AlphaFoldDB" id="A0A9E9NR39"/>
<reference evidence="2" key="1">
    <citation type="submission" date="2021-11" db="EMBL/GenBank/DDBJ databases">
        <authorList>
            <person name="Zhang Y."/>
            <person name="Ren M."/>
            <person name="Zhang X."/>
            <person name="Zhou X."/>
            <person name="Yang J."/>
        </authorList>
    </citation>
    <scope>NUCLEOTIDE SEQUENCE</scope>
</reference>
<name>A0A9E9NR39_BETPL</name>
<feature type="signal peptide" evidence="1">
    <location>
        <begin position="1"/>
        <end position="19"/>
    </location>
</feature>
<evidence type="ECO:0000313" key="2">
    <source>
        <dbReference type="EMBL" id="WAU86958.1"/>
    </source>
</evidence>
<accession>A0A9E9NR39</accession>
<proteinExistence type="evidence at transcript level"/>